<keyword evidence="1" id="KW-1133">Transmembrane helix</keyword>
<name>A0A1Y2AK57_9FUNG</name>
<dbReference type="Gene3D" id="1.10.167.10">
    <property type="entry name" value="Regulator of G-protein Signalling 4, domain 2"/>
    <property type="match status" value="1"/>
</dbReference>
<keyword evidence="1" id="KW-0472">Membrane</keyword>
<proteinExistence type="predicted"/>
<dbReference type="SUPFAM" id="SSF48097">
    <property type="entry name" value="Regulator of G-protein signaling, RGS"/>
    <property type="match status" value="1"/>
</dbReference>
<feature type="transmembrane region" description="Helical" evidence="1">
    <location>
        <begin position="69"/>
        <end position="92"/>
    </location>
</feature>
<feature type="transmembrane region" description="Helical" evidence="1">
    <location>
        <begin position="307"/>
        <end position="326"/>
    </location>
</feature>
<protein>
    <recommendedName>
        <fullName evidence="4">RGS domain-containing protein</fullName>
    </recommendedName>
</protein>
<keyword evidence="1" id="KW-0812">Transmembrane</keyword>
<feature type="transmembrane region" description="Helical" evidence="1">
    <location>
        <begin position="220"/>
        <end position="245"/>
    </location>
</feature>
<dbReference type="AlphaFoldDB" id="A0A1Y2AK57"/>
<gene>
    <name evidence="2" type="ORF">LY90DRAFT_675838</name>
</gene>
<dbReference type="OrthoDB" id="2147298at2759"/>
<reference evidence="2 3" key="1">
    <citation type="submission" date="2016-08" db="EMBL/GenBank/DDBJ databases">
        <title>A Parts List for Fungal Cellulosomes Revealed by Comparative Genomics.</title>
        <authorList>
            <consortium name="DOE Joint Genome Institute"/>
            <person name="Haitjema C.H."/>
            <person name="Gilmore S.P."/>
            <person name="Henske J.K."/>
            <person name="Solomon K.V."/>
            <person name="De Groot R."/>
            <person name="Kuo A."/>
            <person name="Mondo S.J."/>
            <person name="Salamov A.A."/>
            <person name="Labutti K."/>
            <person name="Zhao Z."/>
            <person name="Chiniquy J."/>
            <person name="Barry K."/>
            <person name="Brewer H.M."/>
            <person name="Purvine S.O."/>
            <person name="Wright A.T."/>
            <person name="Boxma B."/>
            <person name="Van Alen T."/>
            <person name="Hackstein J.H."/>
            <person name="Baker S.E."/>
            <person name="Grigoriev I.V."/>
            <person name="O'Malley M.A."/>
        </authorList>
    </citation>
    <scope>NUCLEOTIDE SEQUENCE [LARGE SCALE GENOMIC DNA]</scope>
    <source>
        <strain evidence="2 3">G1</strain>
    </source>
</reference>
<feature type="transmembrane region" description="Helical" evidence="1">
    <location>
        <begin position="257"/>
        <end position="276"/>
    </location>
</feature>
<evidence type="ECO:0000313" key="3">
    <source>
        <dbReference type="Proteomes" id="UP000193920"/>
    </source>
</evidence>
<feature type="transmembrane region" description="Helical" evidence="1">
    <location>
        <begin position="36"/>
        <end position="57"/>
    </location>
</feature>
<accession>A0A1Y2AK57</accession>
<evidence type="ECO:0000256" key="1">
    <source>
        <dbReference type="SAM" id="Phobius"/>
    </source>
</evidence>
<feature type="transmembrane region" description="Helical" evidence="1">
    <location>
        <begin position="98"/>
        <end position="117"/>
    </location>
</feature>
<keyword evidence="3" id="KW-1185">Reference proteome</keyword>
<evidence type="ECO:0008006" key="4">
    <source>
        <dbReference type="Google" id="ProtNLM"/>
    </source>
</evidence>
<dbReference type="EMBL" id="MCOG01000245">
    <property type="protein sequence ID" value="ORY22607.1"/>
    <property type="molecule type" value="Genomic_DNA"/>
</dbReference>
<evidence type="ECO:0000313" key="2">
    <source>
        <dbReference type="EMBL" id="ORY22607.1"/>
    </source>
</evidence>
<sequence length="515" mass="59884">MLKRSIFDTSETSIDYYNAYLKKGFLNNDEYKIERIFYKIIFIVFNIFAITSLTLFYKLRQSYIIHQRNFSLTFAGGIALFINIFISFIPQIFPVPCFLSVFSANIINPLVNFIFYSRSLRIILFYRFNIFKVSSVKSRRAKDNHSNVIFSSTIEPNNYLPKITKRINKIIAAIVIIPTIISILATFFIYIFGDNMLNKCPFFKFDDAMIALKNNQGRELFIVVQIYGFIYTLLSVINTGLLIFIKDVNKYGAKFECLSVSILITISNIINVILQVKASSKYGEKNILKTPPKMFLTLFEITKGGKMLFTVVSIYMLFASITLPVIQYYKAKTFSKEFIYDPMSSIQYFYKVLNSTALVAELREIAIKEFSVENVLFWENYQILQKMIYHYQLEYNKAKELGDERILSQYDFESYYQQQLQSFSSSSMDGYSYDPLMEVPKEILPYYISFYHMFIDFNGSAVVNISGDKIRNIINGMNTCPTVGIFDEAKDEVVEIMFSSIYPILIRKNKIINAP</sequence>
<feature type="transmembrane region" description="Helical" evidence="1">
    <location>
        <begin position="170"/>
        <end position="192"/>
    </location>
</feature>
<dbReference type="STRING" id="1754190.A0A1Y2AK57"/>
<comment type="caution">
    <text evidence="2">The sequence shown here is derived from an EMBL/GenBank/DDBJ whole genome shotgun (WGS) entry which is preliminary data.</text>
</comment>
<dbReference type="InterPro" id="IPR044926">
    <property type="entry name" value="RGS_subdomain_2"/>
</dbReference>
<organism evidence="2 3">
    <name type="scientific">Neocallimastix californiae</name>
    <dbReference type="NCBI Taxonomy" id="1754190"/>
    <lineage>
        <taxon>Eukaryota</taxon>
        <taxon>Fungi</taxon>
        <taxon>Fungi incertae sedis</taxon>
        <taxon>Chytridiomycota</taxon>
        <taxon>Chytridiomycota incertae sedis</taxon>
        <taxon>Neocallimastigomycetes</taxon>
        <taxon>Neocallimastigales</taxon>
        <taxon>Neocallimastigaceae</taxon>
        <taxon>Neocallimastix</taxon>
    </lineage>
</organism>
<dbReference type="InterPro" id="IPR036305">
    <property type="entry name" value="RGS_sf"/>
</dbReference>
<dbReference type="Proteomes" id="UP000193920">
    <property type="component" value="Unassembled WGS sequence"/>
</dbReference>